<dbReference type="Pfam" id="PF01841">
    <property type="entry name" value="Transglut_core"/>
    <property type="match status" value="1"/>
</dbReference>
<dbReference type="Proteomes" id="UP000245423">
    <property type="component" value="Chromosome 1"/>
</dbReference>
<dbReference type="SMART" id="SM00460">
    <property type="entry name" value="TGc"/>
    <property type="match status" value="1"/>
</dbReference>
<keyword evidence="1" id="KW-0732">Signal</keyword>
<dbReference type="OrthoDB" id="1817605at2"/>
<dbReference type="HOGENOM" id="CLU_054517_0_0_9"/>
<dbReference type="SUPFAM" id="SSF54001">
    <property type="entry name" value="Cysteine proteinases"/>
    <property type="match status" value="1"/>
</dbReference>
<evidence type="ECO:0000256" key="1">
    <source>
        <dbReference type="SAM" id="SignalP"/>
    </source>
</evidence>
<dbReference type="Gene3D" id="3.10.620.30">
    <property type="match status" value="1"/>
</dbReference>
<dbReference type="RefSeq" id="WP_005587016.1">
    <property type="nucleotide sequence ID" value="NZ_LT669839.1"/>
</dbReference>
<dbReference type="PANTHER" id="PTHR33490:SF3">
    <property type="entry name" value="CONSERVED INTEGRAL MEMBRANE PROTEIN"/>
    <property type="match status" value="1"/>
</dbReference>
<evidence type="ECO:0000313" key="4">
    <source>
        <dbReference type="Proteomes" id="UP000245423"/>
    </source>
</evidence>
<keyword evidence="3" id="KW-0645">Protease</keyword>
<dbReference type="GO" id="GO:0006508">
    <property type="term" value="P:proteolysis"/>
    <property type="evidence" value="ECO:0007669"/>
    <property type="project" value="UniProtKB-KW"/>
</dbReference>
<dbReference type="AlphaFoldDB" id="M1Z1T3"/>
<accession>M1Z1T3</accession>
<dbReference type="InterPro" id="IPR002931">
    <property type="entry name" value="Transglutaminase-like"/>
</dbReference>
<dbReference type="EMBL" id="LT669839">
    <property type="protein sequence ID" value="SHD75564.1"/>
    <property type="molecule type" value="Genomic_DNA"/>
</dbReference>
<feature type="chain" id="PRO_5015096414" evidence="1">
    <location>
        <begin position="26"/>
        <end position="262"/>
    </location>
</feature>
<dbReference type="PANTHER" id="PTHR33490">
    <property type="entry name" value="BLR5614 PROTEIN-RELATED"/>
    <property type="match status" value="1"/>
</dbReference>
<name>M1Z1T3_9FIRM</name>
<protein>
    <submittedName>
        <fullName evidence="3">Putative Transglutaminase-like enzyme, cysteine protease</fullName>
    </submittedName>
</protein>
<sequence>MFKKHIINSTIVIFFILLISTISFAQNTIVDVKNLDKGIVMINYHKKAGNIKVLIAKGNNKEHYDLEPNMNYPLQFGNGEYTISILEHVNRNQYRIVGTEKVNLKLNDEKQLFLQSIQMINWDKDMLAIKNVKELTKNAKDDEEKFKIVYDYVTNNIKYSDKKADIVKTGYIPSIDATLNSQSGICYDYAVLTAAMLRSLDIPTKLIMGYKSDIEKYHAWNQVYLNGKWISIDTTYDSAYVQKGVPINMIKDDKDYKIEKIY</sequence>
<feature type="domain" description="Transglutaminase-like" evidence="2">
    <location>
        <begin position="178"/>
        <end position="236"/>
    </location>
</feature>
<reference evidence="3 4" key="1">
    <citation type="submission" date="2016-11" db="EMBL/GenBank/DDBJ databases">
        <authorList>
            <person name="Manzoor S."/>
        </authorList>
    </citation>
    <scope>NUCLEOTIDE SEQUENCE [LARGE SCALE GENOMIC DNA]</scope>
    <source>
        <strain evidence="3">Clostridium ultunense strain Esp</strain>
    </source>
</reference>
<proteinExistence type="predicted"/>
<dbReference type="InterPro" id="IPR038765">
    <property type="entry name" value="Papain-like_cys_pep_sf"/>
</dbReference>
<gene>
    <name evidence="3" type="ORF">CUESP1_0165</name>
</gene>
<dbReference type="GO" id="GO:0008233">
    <property type="term" value="F:peptidase activity"/>
    <property type="evidence" value="ECO:0007669"/>
    <property type="project" value="UniProtKB-KW"/>
</dbReference>
<keyword evidence="3" id="KW-0378">Hydrolase</keyword>
<evidence type="ECO:0000259" key="2">
    <source>
        <dbReference type="SMART" id="SM00460"/>
    </source>
</evidence>
<evidence type="ECO:0000313" key="3">
    <source>
        <dbReference type="EMBL" id="SHD75564.1"/>
    </source>
</evidence>
<organism evidence="3 4">
    <name type="scientific">[Clostridium] ultunense Esp</name>
    <dbReference type="NCBI Taxonomy" id="1288971"/>
    <lineage>
        <taxon>Bacteria</taxon>
        <taxon>Bacillati</taxon>
        <taxon>Bacillota</taxon>
        <taxon>Tissierellia</taxon>
        <taxon>Tissierellales</taxon>
        <taxon>Tepidimicrobiaceae</taxon>
        <taxon>Schnuerera</taxon>
    </lineage>
</organism>
<keyword evidence="4" id="KW-1185">Reference proteome</keyword>
<feature type="signal peptide" evidence="1">
    <location>
        <begin position="1"/>
        <end position="25"/>
    </location>
</feature>